<evidence type="ECO:0000313" key="1">
    <source>
        <dbReference type="EMBL" id="RKR86789.1"/>
    </source>
</evidence>
<gene>
    <name evidence="1" type="ORF">BDK92_1055</name>
</gene>
<name>A0A495JFE9_9ACTN</name>
<sequence>MTGYRVPERVARNVRPARRLVRLISHTDPVAVTGIGLSVALSIALDVTGAASGVESLLAGLLGTTISLLVDSIARSERRFELRGLVAGTPWMTEALAPIVTGTREAIERYPQTPVAAEARARFDRIRIETEHLRTGRIIRPGTDYRDLVGAMRDCVDQVHAMANVAPPAGGESSWWSSDIGRYYWTLNLEALARGVRITRIFGYHEYTDEFRELVDDQRRAGVRVGLLPYGTVDRSLDLNLAIWDGTSAWEARMSPHGEIIENIFSVNSDDLGRLLVAYRTCARAATFPS</sequence>
<reference evidence="1 2" key="1">
    <citation type="submission" date="2018-10" db="EMBL/GenBank/DDBJ databases">
        <title>Sequencing the genomes of 1000 actinobacteria strains.</title>
        <authorList>
            <person name="Klenk H.-P."/>
        </authorList>
    </citation>
    <scope>NUCLEOTIDE SEQUENCE [LARGE SCALE GENOMIC DNA]</scope>
    <source>
        <strain evidence="1 2">DSM 45175</strain>
    </source>
</reference>
<dbReference type="EMBL" id="RBKT01000001">
    <property type="protein sequence ID" value="RKR86789.1"/>
    <property type="molecule type" value="Genomic_DNA"/>
</dbReference>
<evidence type="ECO:0000313" key="2">
    <source>
        <dbReference type="Proteomes" id="UP000277671"/>
    </source>
</evidence>
<dbReference type="RefSeq" id="WP_121155090.1">
    <property type="nucleotide sequence ID" value="NZ_RBKT01000001.1"/>
</dbReference>
<protein>
    <submittedName>
        <fullName evidence="1">Uncharacterized protein</fullName>
    </submittedName>
</protein>
<dbReference type="AlphaFoldDB" id="A0A495JFE9"/>
<keyword evidence="2" id="KW-1185">Reference proteome</keyword>
<comment type="caution">
    <text evidence="1">The sequence shown here is derived from an EMBL/GenBank/DDBJ whole genome shotgun (WGS) entry which is preliminary data.</text>
</comment>
<proteinExistence type="predicted"/>
<dbReference type="Proteomes" id="UP000277671">
    <property type="component" value="Unassembled WGS sequence"/>
</dbReference>
<dbReference type="OrthoDB" id="3509998at2"/>
<accession>A0A495JFE9</accession>
<organism evidence="1 2">
    <name type="scientific">Micromonospora pisi</name>
    <dbReference type="NCBI Taxonomy" id="589240"/>
    <lineage>
        <taxon>Bacteria</taxon>
        <taxon>Bacillati</taxon>
        <taxon>Actinomycetota</taxon>
        <taxon>Actinomycetes</taxon>
        <taxon>Micromonosporales</taxon>
        <taxon>Micromonosporaceae</taxon>
        <taxon>Micromonospora</taxon>
    </lineage>
</organism>